<protein>
    <recommendedName>
        <fullName evidence="4">Type II toxin-antitoxin system RelE/ParE family toxin</fullName>
    </recommendedName>
</protein>
<gene>
    <name evidence="2" type="ORF">GCM10011487_62690</name>
</gene>
<sequence>MQRLVRHPESGASRDRVRRGYRVLFIKSHAVYYKVTATTIHIIRVLHVRMDADGHL</sequence>
<dbReference type="AlphaFoldDB" id="A0A829YM47"/>
<keyword evidence="3" id="KW-1185">Reference proteome</keyword>
<dbReference type="Gene3D" id="3.30.2310.20">
    <property type="entry name" value="RelE-like"/>
    <property type="match status" value="1"/>
</dbReference>
<evidence type="ECO:0000256" key="1">
    <source>
        <dbReference type="ARBA" id="ARBA00022649"/>
    </source>
</evidence>
<dbReference type="RefSeq" id="WP_161815864.1">
    <property type="nucleotide sequence ID" value="NZ_BLJN01000008.1"/>
</dbReference>
<keyword evidence="1" id="KW-1277">Toxin-antitoxin system</keyword>
<organism evidence="2 3">
    <name type="scientific">Steroidobacter agaridevorans</name>
    <dbReference type="NCBI Taxonomy" id="2695856"/>
    <lineage>
        <taxon>Bacteria</taxon>
        <taxon>Pseudomonadati</taxon>
        <taxon>Pseudomonadota</taxon>
        <taxon>Gammaproteobacteria</taxon>
        <taxon>Steroidobacterales</taxon>
        <taxon>Steroidobacteraceae</taxon>
        <taxon>Steroidobacter</taxon>
    </lineage>
</organism>
<evidence type="ECO:0008006" key="4">
    <source>
        <dbReference type="Google" id="ProtNLM"/>
    </source>
</evidence>
<proteinExistence type="predicted"/>
<dbReference type="Proteomes" id="UP000445000">
    <property type="component" value="Unassembled WGS sequence"/>
</dbReference>
<accession>A0A829YM47</accession>
<evidence type="ECO:0000313" key="3">
    <source>
        <dbReference type="Proteomes" id="UP000445000"/>
    </source>
</evidence>
<dbReference type="Pfam" id="PF05016">
    <property type="entry name" value="ParE_toxin"/>
    <property type="match status" value="1"/>
</dbReference>
<name>A0A829YM47_9GAMM</name>
<dbReference type="EMBL" id="BLJN01000008">
    <property type="protein sequence ID" value="GFE84269.1"/>
    <property type="molecule type" value="Genomic_DNA"/>
</dbReference>
<reference evidence="3" key="1">
    <citation type="submission" date="2020-01" db="EMBL/GenBank/DDBJ databases">
        <title>'Steroidobacter agaridevorans' sp. nov., agar-degrading bacteria isolated from rhizosphere soils.</title>
        <authorList>
            <person name="Ikenaga M."/>
            <person name="Kataoka M."/>
            <person name="Murouchi A."/>
            <person name="Katsuragi S."/>
            <person name="Sakai M."/>
        </authorList>
    </citation>
    <scope>NUCLEOTIDE SEQUENCE [LARGE SCALE GENOMIC DNA]</scope>
    <source>
        <strain evidence="3">YU21-B</strain>
    </source>
</reference>
<dbReference type="InterPro" id="IPR007712">
    <property type="entry name" value="RelE/ParE_toxin"/>
</dbReference>
<dbReference type="InterPro" id="IPR035093">
    <property type="entry name" value="RelE/ParE_toxin_dom_sf"/>
</dbReference>
<evidence type="ECO:0000313" key="2">
    <source>
        <dbReference type="EMBL" id="GFE84269.1"/>
    </source>
</evidence>
<comment type="caution">
    <text evidence="2">The sequence shown here is derived from an EMBL/GenBank/DDBJ whole genome shotgun (WGS) entry which is preliminary data.</text>
</comment>